<keyword evidence="2" id="KW-1185">Reference proteome</keyword>
<organism evidence="1 2">
    <name type="scientific">Sphingomonas psychrolutea</name>
    <dbReference type="NCBI Taxonomy" id="1259676"/>
    <lineage>
        <taxon>Bacteria</taxon>
        <taxon>Pseudomonadati</taxon>
        <taxon>Pseudomonadota</taxon>
        <taxon>Alphaproteobacteria</taxon>
        <taxon>Sphingomonadales</taxon>
        <taxon>Sphingomonadaceae</taxon>
        <taxon>Sphingomonas</taxon>
    </lineage>
</organism>
<reference evidence="2" key="1">
    <citation type="journal article" date="2019" name="Int. J. Syst. Evol. Microbiol.">
        <title>The Global Catalogue of Microorganisms (GCM) 10K type strain sequencing project: providing services to taxonomists for standard genome sequencing and annotation.</title>
        <authorList>
            <consortium name="The Broad Institute Genomics Platform"/>
            <consortium name="The Broad Institute Genome Sequencing Center for Infectious Disease"/>
            <person name="Wu L."/>
            <person name="Ma J."/>
        </authorList>
    </citation>
    <scope>NUCLEOTIDE SEQUENCE [LARGE SCALE GENOMIC DNA]</scope>
    <source>
        <strain evidence="2">NBRC 109639</strain>
    </source>
</reference>
<name>A0ABQ6EGY3_9SPHN</name>
<evidence type="ECO:0000313" key="2">
    <source>
        <dbReference type="Proteomes" id="UP001157117"/>
    </source>
</evidence>
<dbReference type="EMBL" id="BSPT01000059">
    <property type="protein sequence ID" value="GLT06739.1"/>
    <property type="molecule type" value="Genomic_DNA"/>
</dbReference>
<accession>A0ABQ6EGY3</accession>
<sequence length="159" mass="17543">MTEVSDERFTGIPLRVLAVNGDDRGVDALSQIGNVHRFNVTNGPLPEVGQVILLGDTSWRAASPNFFKVQNSIAVVRRVEPDGSFLIDNGIALKRIENHRSITVSVNNTIEFNDFEGLVSVVSESPISLREIEITEGDLRREYLVEKAGSGPRELAREI</sequence>
<comment type="caution">
    <text evidence="1">The sequence shown here is derived from an EMBL/GenBank/DDBJ whole genome shotgun (WGS) entry which is preliminary data.</text>
</comment>
<gene>
    <name evidence="1" type="ORF">GCM10007926_36750</name>
</gene>
<proteinExistence type="predicted"/>
<dbReference type="Proteomes" id="UP001157117">
    <property type="component" value="Unassembled WGS sequence"/>
</dbReference>
<dbReference type="RefSeq" id="WP_284215326.1">
    <property type="nucleotide sequence ID" value="NZ_BSPT01000059.1"/>
</dbReference>
<protein>
    <submittedName>
        <fullName evidence="1">Uncharacterized protein</fullName>
    </submittedName>
</protein>
<evidence type="ECO:0000313" key="1">
    <source>
        <dbReference type="EMBL" id="GLT06739.1"/>
    </source>
</evidence>